<dbReference type="Gene3D" id="3.30.710.10">
    <property type="entry name" value="Potassium Channel Kv1.1, Chain A"/>
    <property type="match status" value="1"/>
</dbReference>
<protein>
    <recommendedName>
        <fullName evidence="3">BTB domain-containing protein</fullName>
    </recommendedName>
</protein>
<reference evidence="1 2" key="1">
    <citation type="journal article" date="2023" name="G3 (Bethesda)">
        <title>A chromosome-level genome assembly of Zasmidium syzygii isolated from banana leaves.</title>
        <authorList>
            <person name="van Westerhoven A.C."/>
            <person name="Mehrabi R."/>
            <person name="Talebi R."/>
            <person name="Steentjes M.B.F."/>
            <person name="Corcolon B."/>
            <person name="Chong P.A."/>
            <person name="Kema G.H.J."/>
            <person name="Seidl M.F."/>
        </authorList>
    </citation>
    <scope>NUCLEOTIDE SEQUENCE [LARGE SCALE GENOMIC DNA]</scope>
    <source>
        <strain evidence="1 2">P124</strain>
    </source>
</reference>
<accession>A0ABR0DXQ7</accession>
<evidence type="ECO:0000313" key="1">
    <source>
        <dbReference type="EMBL" id="KAK4493780.1"/>
    </source>
</evidence>
<sequence>MASGIPLMPRTVAANGDLLLEVGTSPKIKLLVSSQVLTAASKVFGALLGPKFLEGQSTRSPQSPQTISLPDDDPEDMHMVCRLLHGAVSPDELSHITDLEILHLAIPIDKYGLSKSLQFHNQALLLTALRSWDRNTTLSGDEMTCLATAAYLMERPDYFTNATRRLIGETVRTADASILVSQRIYDFLPGPVLDIIESKRIVAREKIVHDVPQLLAPRCQIGCTLSCAADLTPVLKAFGVKFWPAKRLTIQEAIEGIRKLIGVDKGRCESLPRTFRSNLISPGDVKGLIDQLMGMCEGLCLHCVREGKDLQKKCEDKEHAA</sequence>
<comment type="caution">
    <text evidence="1">The sequence shown here is derived from an EMBL/GenBank/DDBJ whole genome shotgun (WGS) entry which is preliminary data.</text>
</comment>
<dbReference type="Proteomes" id="UP001305779">
    <property type="component" value="Unassembled WGS sequence"/>
</dbReference>
<keyword evidence="2" id="KW-1185">Reference proteome</keyword>
<name>A0ABR0DXQ7_ZASCE</name>
<proteinExistence type="predicted"/>
<gene>
    <name evidence="1" type="ORF">PRZ48_014965</name>
</gene>
<dbReference type="InterPro" id="IPR011333">
    <property type="entry name" value="SKP1/BTB/POZ_sf"/>
</dbReference>
<organism evidence="1 2">
    <name type="scientific">Zasmidium cellare</name>
    <name type="common">Wine cellar mold</name>
    <name type="synonym">Racodium cellare</name>
    <dbReference type="NCBI Taxonomy" id="395010"/>
    <lineage>
        <taxon>Eukaryota</taxon>
        <taxon>Fungi</taxon>
        <taxon>Dikarya</taxon>
        <taxon>Ascomycota</taxon>
        <taxon>Pezizomycotina</taxon>
        <taxon>Dothideomycetes</taxon>
        <taxon>Dothideomycetidae</taxon>
        <taxon>Mycosphaerellales</taxon>
        <taxon>Mycosphaerellaceae</taxon>
        <taxon>Zasmidium</taxon>
    </lineage>
</organism>
<evidence type="ECO:0000313" key="2">
    <source>
        <dbReference type="Proteomes" id="UP001305779"/>
    </source>
</evidence>
<dbReference type="EMBL" id="JAXOVC010000015">
    <property type="protein sequence ID" value="KAK4493780.1"/>
    <property type="molecule type" value="Genomic_DNA"/>
</dbReference>
<evidence type="ECO:0008006" key="3">
    <source>
        <dbReference type="Google" id="ProtNLM"/>
    </source>
</evidence>